<reference evidence="2 3" key="1">
    <citation type="submission" date="2020-07" db="EMBL/GenBank/DDBJ databases">
        <title>Exploring microbial biodiversity for novel pathways involved in the catabolism of aromatic compounds derived from lignin.</title>
        <authorList>
            <person name="Elkins J."/>
        </authorList>
    </citation>
    <scope>NUCLEOTIDE SEQUENCE [LARGE SCALE GENOMIC DNA]</scope>
    <source>
        <strain evidence="2 3">H2C3B</strain>
    </source>
</reference>
<feature type="domain" description="DUF6916" evidence="1">
    <location>
        <begin position="6"/>
        <end position="88"/>
    </location>
</feature>
<accession>A0A7Y9WAW7</accession>
<evidence type="ECO:0000313" key="3">
    <source>
        <dbReference type="Proteomes" id="UP000572540"/>
    </source>
</evidence>
<evidence type="ECO:0000313" key="2">
    <source>
        <dbReference type="EMBL" id="NYH17010.1"/>
    </source>
</evidence>
<sequence>MSAIPTHAELTESLGSIFVLTSPQGYAVEARLSSAPAGVPMDDGYVCYSALFELPQHVQLPQDTYRIDAPDGRVWELLATPTRPQARGGATLCVVIHTLKPAPQQPVETPQ</sequence>
<proteinExistence type="predicted"/>
<dbReference type="AlphaFoldDB" id="A0A7Y9WAW7"/>
<comment type="caution">
    <text evidence="2">The sequence shown here is derived from an EMBL/GenBank/DDBJ whole genome shotgun (WGS) entry which is preliminary data.</text>
</comment>
<name>A0A7Y9WAW7_9BURK</name>
<evidence type="ECO:0000259" key="1">
    <source>
        <dbReference type="Pfam" id="PF21880"/>
    </source>
</evidence>
<dbReference type="EMBL" id="JACCAU010000001">
    <property type="protein sequence ID" value="NYH17010.1"/>
    <property type="molecule type" value="Genomic_DNA"/>
</dbReference>
<dbReference type="RefSeq" id="WP_179713623.1">
    <property type="nucleotide sequence ID" value="NZ_JACCAU010000001.1"/>
</dbReference>
<dbReference type="InterPro" id="IPR054209">
    <property type="entry name" value="DUF6916"/>
</dbReference>
<gene>
    <name evidence="2" type="ORF">GGD41_004238</name>
</gene>
<organism evidence="2 3">
    <name type="scientific">Paraburkholderia bryophila</name>
    <dbReference type="NCBI Taxonomy" id="420952"/>
    <lineage>
        <taxon>Bacteria</taxon>
        <taxon>Pseudomonadati</taxon>
        <taxon>Pseudomonadota</taxon>
        <taxon>Betaproteobacteria</taxon>
        <taxon>Burkholderiales</taxon>
        <taxon>Burkholderiaceae</taxon>
        <taxon>Paraburkholderia</taxon>
    </lineage>
</organism>
<protein>
    <recommendedName>
        <fullName evidence="1">DUF6916 domain-containing protein</fullName>
    </recommendedName>
</protein>
<dbReference type="Proteomes" id="UP000572540">
    <property type="component" value="Unassembled WGS sequence"/>
</dbReference>
<dbReference type="Pfam" id="PF21880">
    <property type="entry name" value="DUF6916"/>
    <property type="match status" value="1"/>
</dbReference>